<protein>
    <submittedName>
        <fullName evidence="1">HAD family phosphatase</fullName>
    </submittedName>
</protein>
<keyword evidence="2" id="KW-1185">Reference proteome</keyword>
<dbReference type="Proteomes" id="UP000681414">
    <property type="component" value="Unassembled WGS sequence"/>
</dbReference>
<dbReference type="GO" id="GO:0000287">
    <property type="term" value="F:magnesium ion binding"/>
    <property type="evidence" value="ECO:0007669"/>
    <property type="project" value="TreeGrafter"/>
</dbReference>
<dbReference type="AlphaFoldDB" id="A0A942T9A0"/>
<dbReference type="EMBL" id="JAGYPG010000001">
    <property type="protein sequence ID" value="MBS4193540.1"/>
    <property type="molecule type" value="Genomic_DNA"/>
</dbReference>
<dbReference type="CDD" id="cd07516">
    <property type="entry name" value="HAD_Pase"/>
    <property type="match status" value="1"/>
</dbReference>
<accession>A0A942T9A0</accession>
<dbReference type="GO" id="GO:0005829">
    <property type="term" value="C:cytosol"/>
    <property type="evidence" value="ECO:0007669"/>
    <property type="project" value="TreeGrafter"/>
</dbReference>
<dbReference type="InterPro" id="IPR006379">
    <property type="entry name" value="HAD-SF_hydro_IIB"/>
</dbReference>
<dbReference type="Gene3D" id="3.30.1240.10">
    <property type="match status" value="1"/>
</dbReference>
<sequence length="288" mass="32623">MVYKMLVLNIDGTLLQDNGRINKMTREAIEFAQSKDIKVILATAKNFPAAKRVAKSLKIDNHIVAHQGGYIAKELNKPVYVNRIHENLTKELTTFLESFSCQIKLVHEKFSLGNKVKLPDNILAKVVFQRANRFSYSEQYVDQLSEKLLENPVSPPKIEAVFETSADLSDAKKAIEEMYDEVVCIETENRRLDIVAAGVSKLDGVKYLCNQHFIKREEVVAIGAGMDDLPLVQWAGLGVAMGNAPYAVRAAADWNTRTNNDNGFAYMVKEHFRKQYKLEFLRKINVLK</sequence>
<dbReference type="GO" id="GO:0016791">
    <property type="term" value="F:phosphatase activity"/>
    <property type="evidence" value="ECO:0007669"/>
    <property type="project" value="TreeGrafter"/>
</dbReference>
<dbReference type="NCBIfam" id="TIGR01484">
    <property type="entry name" value="HAD-SF-IIB"/>
    <property type="match status" value="1"/>
</dbReference>
<dbReference type="InterPro" id="IPR000150">
    <property type="entry name" value="Cof"/>
</dbReference>
<gene>
    <name evidence="1" type="ORF">KHA97_00465</name>
</gene>
<proteinExistence type="predicted"/>
<dbReference type="Gene3D" id="3.40.50.1000">
    <property type="entry name" value="HAD superfamily/HAD-like"/>
    <property type="match status" value="1"/>
</dbReference>
<dbReference type="PANTHER" id="PTHR10000">
    <property type="entry name" value="PHOSPHOSERINE PHOSPHATASE"/>
    <property type="match status" value="1"/>
</dbReference>
<dbReference type="Pfam" id="PF08282">
    <property type="entry name" value="Hydrolase_3"/>
    <property type="match status" value="1"/>
</dbReference>
<dbReference type="InterPro" id="IPR036412">
    <property type="entry name" value="HAD-like_sf"/>
</dbReference>
<dbReference type="SUPFAM" id="SSF56784">
    <property type="entry name" value="HAD-like"/>
    <property type="match status" value="1"/>
</dbReference>
<dbReference type="PANTHER" id="PTHR10000:SF50">
    <property type="entry name" value="STRESS RESPONSE PROTEIN YHAX"/>
    <property type="match status" value="1"/>
</dbReference>
<evidence type="ECO:0000313" key="2">
    <source>
        <dbReference type="Proteomes" id="UP000681414"/>
    </source>
</evidence>
<reference evidence="1 2" key="1">
    <citation type="submission" date="2021-05" db="EMBL/GenBank/DDBJ databases">
        <title>Novel Bacillus species.</title>
        <authorList>
            <person name="Liu G."/>
        </authorList>
    </citation>
    <scope>NUCLEOTIDE SEQUENCE [LARGE SCALE GENOMIC DNA]</scope>
    <source>
        <strain evidence="2">FJAT-49780</strain>
    </source>
</reference>
<organism evidence="1 2">
    <name type="scientific">Lederbergia citri</name>
    <dbReference type="NCBI Taxonomy" id="2833580"/>
    <lineage>
        <taxon>Bacteria</taxon>
        <taxon>Bacillati</taxon>
        <taxon>Bacillota</taxon>
        <taxon>Bacilli</taxon>
        <taxon>Bacillales</taxon>
        <taxon>Bacillaceae</taxon>
        <taxon>Lederbergia</taxon>
    </lineage>
</organism>
<dbReference type="NCBIfam" id="TIGR00099">
    <property type="entry name" value="Cof-subfamily"/>
    <property type="match status" value="1"/>
</dbReference>
<dbReference type="RefSeq" id="WP_213122843.1">
    <property type="nucleotide sequence ID" value="NZ_JAGYPG010000001.1"/>
</dbReference>
<name>A0A942T9A0_9BACI</name>
<evidence type="ECO:0000313" key="1">
    <source>
        <dbReference type="EMBL" id="MBS4193540.1"/>
    </source>
</evidence>
<comment type="caution">
    <text evidence="1">The sequence shown here is derived from an EMBL/GenBank/DDBJ whole genome shotgun (WGS) entry which is preliminary data.</text>
</comment>
<dbReference type="InterPro" id="IPR023214">
    <property type="entry name" value="HAD_sf"/>
</dbReference>